<keyword evidence="1" id="KW-0472">Membrane</keyword>
<name>A0A1G2TGQ8_9BACT</name>
<evidence type="ECO:0000313" key="2">
    <source>
        <dbReference type="EMBL" id="OHA96484.1"/>
    </source>
</evidence>
<accession>A0A1G2TGQ8</accession>
<protein>
    <recommendedName>
        <fullName evidence="4">Vitamin K epoxide reductase domain-containing protein</fullName>
    </recommendedName>
</protein>
<dbReference type="AlphaFoldDB" id="A0A1G2TGQ8"/>
<keyword evidence="1" id="KW-0812">Transmembrane</keyword>
<evidence type="ECO:0000256" key="1">
    <source>
        <dbReference type="SAM" id="Phobius"/>
    </source>
</evidence>
<feature type="transmembrane region" description="Helical" evidence="1">
    <location>
        <begin position="111"/>
        <end position="135"/>
    </location>
</feature>
<reference evidence="2 3" key="1">
    <citation type="journal article" date="2016" name="Nat. Commun.">
        <title>Thousands of microbial genomes shed light on interconnected biogeochemical processes in an aquifer system.</title>
        <authorList>
            <person name="Anantharaman K."/>
            <person name="Brown C.T."/>
            <person name="Hug L.A."/>
            <person name="Sharon I."/>
            <person name="Castelle C.J."/>
            <person name="Probst A.J."/>
            <person name="Thomas B.C."/>
            <person name="Singh A."/>
            <person name="Wilkins M.J."/>
            <person name="Karaoz U."/>
            <person name="Brodie E.L."/>
            <person name="Williams K.H."/>
            <person name="Hubbard S.S."/>
            <person name="Banfield J.F."/>
        </authorList>
    </citation>
    <scope>NUCLEOTIDE SEQUENCE [LARGE SCALE GENOMIC DNA]</scope>
</reference>
<gene>
    <name evidence="2" type="ORF">A3D49_01205</name>
</gene>
<dbReference type="Proteomes" id="UP000177279">
    <property type="component" value="Unassembled WGS sequence"/>
</dbReference>
<sequence>MTHQFYRRAAFILSLLGVLFSGYLSGIKFFTSTCAFNESCPIFLGLPACYFGFALFLILFITSLMLLMGKTAFARAVKVNTFFSGLGVLFAGYFAYPEVRDMLAGTLPYRFFGLTTCAYGFVFFALVFFISVWAMNKKGYN</sequence>
<evidence type="ECO:0000313" key="3">
    <source>
        <dbReference type="Proteomes" id="UP000177279"/>
    </source>
</evidence>
<feature type="transmembrane region" description="Helical" evidence="1">
    <location>
        <begin position="79"/>
        <end position="96"/>
    </location>
</feature>
<proteinExistence type="predicted"/>
<comment type="caution">
    <text evidence="2">The sequence shown here is derived from an EMBL/GenBank/DDBJ whole genome shotgun (WGS) entry which is preliminary data.</text>
</comment>
<keyword evidence="1" id="KW-1133">Transmembrane helix</keyword>
<dbReference type="EMBL" id="MHVS01000005">
    <property type="protein sequence ID" value="OHA96484.1"/>
    <property type="molecule type" value="Genomic_DNA"/>
</dbReference>
<evidence type="ECO:0008006" key="4">
    <source>
        <dbReference type="Google" id="ProtNLM"/>
    </source>
</evidence>
<feature type="transmembrane region" description="Helical" evidence="1">
    <location>
        <begin position="42"/>
        <end position="67"/>
    </location>
</feature>
<organism evidence="2 3">
    <name type="scientific">Candidatus Zambryskibacteria bacterium RIFCSPHIGHO2_02_FULL_43_37</name>
    <dbReference type="NCBI Taxonomy" id="1802749"/>
    <lineage>
        <taxon>Bacteria</taxon>
        <taxon>Candidatus Zambryskiibacteriota</taxon>
    </lineage>
</organism>